<dbReference type="PANTHER" id="PTHR30203:SF21">
    <property type="entry name" value="OUTER MEMBRANE COMPONENT OF MULTIDRUG EFFLUX PUMP-RELATED"/>
    <property type="match status" value="1"/>
</dbReference>
<keyword evidence="2" id="KW-0472">Membrane</keyword>
<comment type="similarity">
    <text evidence="1 2">Belongs to the outer membrane factor (OMF) (TC 1.B.17) family.</text>
</comment>
<dbReference type="InterPro" id="IPR010131">
    <property type="entry name" value="MdtP/NodT-like"/>
</dbReference>
<keyword evidence="2" id="KW-0732">Signal</keyword>
<feature type="region of interest" description="Disordered" evidence="3">
    <location>
        <begin position="1"/>
        <end position="20"/>
    </location>
</feature>
<evidence type="ECO:0000256" key="1">
    <source>
        <dbReference type="ARBA" id="ARBA00007613"/>
    </source>
</evidence>
<dbReference type="Pfam" id="PF02321">
    <property type="entry name" value="OEP"/>
    <property type="match status" value="2"/>
</dbReference>
<sequence>MRVPSIPSIPSASPVSPAPGARLPRVRRVTCAAVLLASAALAACSVGEPYRPPASDAARTGPFDAASGVPVAAGGEPPQRWWRLYDDPVLDGLVRDALAQNRDLAAAVARVERARAVFDEAGAARLPDTTAGFGVDYGKHAPDQLVAAAKGTDARTRWGFAPSFSLSWEVDLWGRVRHLVDAARADADAVQAASDAMRVVVAAETTAAYAQVCAYGERIDVAEQSVAIADRLAALTAKQRAHGLVSDLEVARSRAFADDTRADLPALAGSRRAALYELAVLTGRAPGALPDAAAHCRTAPVLARPFPVGDGASLLRRRPDLRESERQLAAANARIGVATAELYPSISLGGSVNWLSTGSDPSTLGDKYAIAWGVGPLITWRFPNLAASRARLAQARADDTLARAQFDAQVLRALKETEQALALYGAAWRRRAALETARAEHARAYRLAELNYEAGALDFLGVLDAQRSLVAVDSALAESTQQVALDQVAVFKALGGGWQP</sequence>
<evidence type="ECO:0000313" key="4">
    <source>
        <dbReference type="EMBL" id="WZW56446.1"/>
    </source>
</evidence>
<dbReference type="InterPro" id="IPR003423">
    <property type="entry name" value="OMP_efflux"/>
</dbReference>
<keyword evidence="2" id="KW-0812">Transmembrane</keyword>
<dbReference type="EMBL" id="CP150850">
    <property type="protein sequence ID" value="WZW56446.1"/>
    <property type="molecule type" value="Genomic_DNA"/>
</dbReference>
<gene>
    <name evidence="4" type="ORF">WN985_28290</name>
</gene>
<dbReference type="PANTHER" id="PTHR30203">
    <property type="entry name" value="OUTER MEMBRANE CATION EFFLUX PROTEIN"/>
    <property type="match status" value="1"/>
</dbReference>
<accession>A0ABZ3BMH9</accession>
<protein>
    <submittedName>
        <fullName evidence="4">TolC family protein</fullName>
    </submittedName>
</protein>
<evidence type="ECO:0000256" key="2">
    <source>
        <dbReference type="RuleBase" id="RU362097"/>
    </source>
</evidence>
<proteinExistence type="inferred from homology"/>
<feature type="signal peptide" evidence="2">
    <location>
        <begin position="1"/>
        <end position="42"/>
    </location>
</feature>
<comment type="subcellular location">
    <subcellularLocation>
        <location evidence="2">Cell membrane</location>
        <topology evidence="2">Lipid-anchor</topology>
    </subcellularLocation>
</comment>
<dbReference type="Gene3D" id="1.20.1600.10">
    <property type="entry name" value="Outer membrane efflux proteins (OEP)"/>
    <property type="match status" value="1"/>
</dbReference>
<dbReference type="SUPFAM" id="SSF56954">
    <property type="entry name" value="Outer membrane efflux proteins (OEP)"/>
    <property type="match status" value="1"/>
</dbReference>
<evidence type="ECO:0000313" key="5">
    <source>
        <dbReference type="Proteomes" id="UP001484179"/>
    </source>
</evidence>
<keyword evidence="2" id="KW-0564">Palmitate</keyword>
<keyword evidence="2" id="KW-1134">Transmembrane beta strand</keyword>
<feature type="compositionally biased region" description="Low complexity" evidence="3">
    <location>
        <begin position="1"/>
        <end position="19"/>
    </location>
</feature>
<evidence type="ECO:0000256" key="3">
    <source>
        <dbReference type="SAM" id="MobiDB-lite"/>
    </source>
</evidence>
<dbReference type="NCBIfam" id="TIGR01845">
    <property type="entry name" value="outer_NodT"/>
    <property type="match status" value="1"/>
</dbReference>
<dbReference type="Gene3D" id="2.20.200.10">
    <property type="entry name" value="Outer membrane efflux proteins (OEP)"/>
    <property type="match status" value="1"/>
</dbReference>
<keyword evidence="2" id="KW-0449">Lipoprotein</keyword>
<organism evidence="4 5">
    <name type="scientific">Burkholderia pyrrocinia</name>
    <name type="common">Pseudomonas pyrrocinia</name>
    <dbReference type="NCBI Taxonomy" id="60550"/>
    <lineage>
        <taxon>Bacteria</taxon>
        <taxon>Pseudomonadati</taxon>
        <taxon>Pseudomonadota</taxon>
        <taxon>Betaproteobacteria</taxon>
        <taxon>Burkholderiales</taxon>
        <taxon>Burkholderiaceae</taxon>
        <taxon>Burkholderia</taxon>
        <taxon>Burkholderia cepacia complex</taxon>
    </lineage>
</organism>
<keyword evidence="5" id="KW-1185">Reference proteome</keyword>
<dbReference type="Proteomes" id="UP001484179">
    <property type="component" value="Chromosome 2"/>
</dbReference>
<reference evidence="4 5" key="1">
    <citation type="submission" date="2024-04" db="EMBL/GenBank/DDBJ databases">
        <title>Biological Control Activity of Plant Growth Promoting Rhizobacteria Burkholderia pyrrocinia BX1 against Tobacco black shank Introduction Tobacco black shank (TBS) caused by the oomycete Phytophthora. nicotianae (P. nicotianae) has become a destructive soil.</title>
        <authorList>
            <person name="Liu X."/>
            <person name="Shu C."/>
        </authorList>
    </citation>
    <scope>NUCLEOTIDE SEQUENCE [LARGE SCALE GENOMIC DNA]</scope>
    <source>
        <strain evidence="4 5">BX1</strain>
    </source>
</reference>
<feature type="chain" id="PRO_5045010587" evidence="2">
    <location>
        <begin position="43"/>
        <end position="500"/>
    </location>
</feature>
<name>A0ABZ3BMH9_BURPY</name>
<dbReference type="RefSeq" id="WP_342310336.1">
    <property type="nucleotide sequence ID" value="NZ_CP150850.1"/>
</dbReference>